<dbReference type="EC" id="2.7.1.26" evidence="2"/>
<dbReference type="AlphaFoldDB" id="A0A0K0DKQ1"/>
<keyword evidence="5" id="KW-0808">Transferase</keyword>
<sequence length="105" mass="11742">MHVNHLLPCFLRGRVVAGFGRGGKELGCPTANIEDSVVENLSSEMPCGVFYGLARIDGEEVNKMVASIGWNPHYQNKKKTLVSEVLFMLFQISTCLYELIYQCDI</sequence>
<dbReference type="Pfam" id="PF01687">
    <property type="entry name" value="Flavokinase"/>
    <property type="match status" value="1"/>
</dbReference>
<dbReference type="PANTHER" id="PTHR22749">
    <property type="entry name" value="RIBOFLAVIN KINASE/FMN ADENYLYLTRANSFERASE"/>
    <property type="match status" value="1"/>
</dbReference>
<dbReference type="InterPro" id="IPR015865">
    <property type="entry name" value="Riboflavin_kinase_bac/euk"/>
</dbReference>
<evidence type="ECO:0000256" key="7">
    <source>
        <dbReference type="ARBA" id="ARBA00022840"/>
    </source>
</evidence>
<reference evidence="10" key="2">
    <citation type="submission" date="2017-02" db="UniProtKB">
        <authorList>
            <consortium name="WormBaseParasite"/>
        </authorList>
    </citation>
    <scope>IDENTIFICATION</scope>
</reference>
<dbReference type="GO" id="GO:0009398">
    <property type="term" value="P:FMN biosynthetic process"/>
    <property type="evidence" value="ECO:0007669"/>
    <property type="project" value="UniProtKB-UniPathway"/>
</dbReference>
<evidence type="ECO:0000256" key="6">
    <source>
        <dbReference type="ARBA" id="ARBA00022741"/>
    </source>
</evidence>
<dbReference type="WBParaSite" id="ACAC_0001210201-mRNA-1">
    <property type="protein sequence ID" value="ACAC_0001210201-mRNA-1"/>
    <property type="gene ID" value="ACAC_0001210201"/>
</dbReference>
<name>A0A0K0DKQ1_ANGCA</name>
<dbReference type="Gene3D" id="2.40.30.30">
    <property type="entry name" value="Riboflavin kinase-like"/>
    <property type="match status" value="1"/>
</dbReference>
<dbReference type="Proteomes" id="UP000035642">
    <property type="component" value="Unassembled WGS sequence"/>
</dbReference>
<dbReference type="SMART" id="SM00904">
    <property type="entry name" value="Flavokinase"/>
    <property type="match status" value="1"/>
</dbReference>
<evidence type="ECO:0000256" key="5">
    <source>
        <dbReference type="ARBA" id="ARBA00022679"/>
    </source>
</evidence>
<dbReference type="InterPro" id="IPR023465">
    <property type="entry name" value="Riboflavin_kinase_dom_sf"/>
</dbReference>
<keyword evidence="4" id="KW-0288">FMN</keyword>
<feature type="domain" description="Riboflavin kinase" evidence="8">
    <location>
        <begin position="6"/>
        <end position="103"/>
    </location>
</feature>
<accession>A0A0K0DKQ1</accession>
<dbReference type="GO" id="GO:0008531">
    <property type="term" value="F:riboflavin kinase activity"/>
    <property type="evidence" value="ECO:0007669"/>
    <property type="project" value="UniProtKB-EC"/>
</dbReference>
<dbReference type="GO" id="GO:0005739">
    <property type="term" value="C:mitochondrion"/>
    <property type="evidence" value="ECO:0007669"/>
    <property type="project" value="TreeGrafter"/>
</dbReference>
<organism evidence="9 10">
    <name type="scientific">Angiostrongylus cantonensis</name>
    <name type="common">Rat lungworm</name>
    <dbReference type="NCBI Taxonomy" id="6313"/>
    <lineage>
        <taxon>Eukaryota</taxon>
        <taxon>Metazoa</taxon>
        <taxon>Ecdysozoa</taxon>
        <taxon>Nematoda</taxon>
        <taxon>Chromadorea</taxon>
        <taxon>Rhabditida</taxon>
        <taxon>Rhabditina</taxon>
        <taxon>Rhabditomorpha</taxon>
        <taxon>Strongyloidea</taxon>
        <taxon>Metastrongylidae</taxon>
        <taxon>Angiostrongylus</taxon>
    </lineage>
</organism>
<comment type="pathway">
    <text evidence="1">Cofactor biosynthesis; FMN biosynthesis; FMN from riboflavin (ATP route): step 1/1.</text>
</comment>
<dbReference type="PANTHER" id="PTHR22749:SF6">
    <property type="entry name" value="RIBOFLAVIN KINASE"/>
    <property type="match status" value="1"/>
</dbReference>
<evidence type="ECO:0000256" key="4">
    <source>
        <dbReference type="ARBA" id="ARBA00022643"/>
    </source>
</evidence>
<dbReference type="UniPathway" id="UPA00276">
    <property type="reaction ID" value="UER00406"/>
</dbReference>
<evidence type="ECO:0000256" key="1">
    <source>
        <dbReference type="ARBA" id="ARBA00005201"/>
    </source>
</evidence>
<proteinExistence type="predicted"/>
<evidence type="ECO:0000256" key="2">
    <source>
        <dbReference type="ARBA" id="ARBA00012105"/>
    </source>
</evidence>
<dbReference type="GO" id="GO:0009231">
    <property type="term" value="P:riboflavin biosynthetic process"/>
    <property type="evidence" value="ECO:0007669"/>
    <property type="project" value="InterPro"/>
</dbReference>
<evidence type="ECO:0000259" key="8">
    <source>
        <dbReference type="SMART" id="SM00904"/>
    </source>
</evidence>
<reference evidence="9" key="1">
    <citation type="submission" date="2012-09" db="EMBL/GenBank/DDBJ databases">
        <authorList>
            <person name="Martin A.A."/>
        </authorList>
    </citation>
    <scope>NUCLEOTIDE SEQUENCE</scope>
</reference>
<evidence type="ECO:0000313" key="9">
    <source>
        <dbReference type="Proteomes" id="UP000035642"/>
    </source>
</evidence>
<dbReference type="GO" id="GO:0005524">
    <property type="term" value="F:ATP binding"/>
    <property type="evidence" value="ECO:0007669"/>
    <property type="project" value="UniProtKB-KW"/>
</dbReference>
<evidence type="ECO:0000313" key="10">
    <source>
        <dbReference type="WBParaSite" id="ACAC_0001210201-mRNA-1"/>
    </source>
</evidence>
<dbReference type="STRING" id="6313.A0A0K0DKQ1"/>
<dbReference type="InterPro" id="IPR023468">
    <property type="entry name" value="Riboflavin_kinase"/>
</dbReference>
<keyword evidence="7" id="KW-0067">ATP-binding</keyword>
<dbReference type="SUPFAM" id="SSF82114">
    <property type="entry name" value="Riboflavin kinase-like"/>
    <property type="match status" value="1"/>
</dbReference>
<keyword evidence="9" id="KW-1185">Reference proteome</keyword>
<protein>
    <recommendedName>
        <fullName evidence="2">riboflavin kinase</fullName>
        <ecNumber evidence="2">2.7.1.26</ecNumber>
    </recommendedName>
</protein>
<keyword evidence="3" id="KW-0285">Flavoprotein</keyword>
<keyword evidence="6" id="KW-0547">Nucleotide-binding</keyword>
<evidence type="ECO:0000256" key="3">
    <source>
        <dbReference type="ARBA" id="ARBA00022630"/>
    </source>
</evidence>